<dbReference type="STRING" id="797515.HMPREF9103_02852"/>
<dbReference type="Pfam" id="PF00006">
    <property type="entry name" value="ATP-synt_ab"/>
    <property type="match status" value="1"/>
</dbReference>
<dbReference type="EMBL" id="AGEY01000197">
    <property type="protein sequence ID" value="EHL95655.1"/>
    <property type="molecule type" value="Genomic_DNA"/>
</dbReference>
<dbReference type="AlphaFoldDB" id="G9ZST8"/>
<keyword evidence="4 12" id="KW-1003">Cell membrane</keyword>
<proteinExistence type="inferred from homology"/>
<dbReference type="FunFam" id="3.40.50.300:FF:000004">
    <property type="entry name" value="ATP synthase subunit beta"/>
    <property type="match status" value="1"/>
</dbReference>
<dbReference type="InterPro" id="IPR004100">
    <property type="entry name" value="ATPase_F1/V1/A1_a/bsu_N"/>
</dbReference>
<dbReference type="InterPro" id="IPR024034">
    <property type="entry name" value="ATPase_F1/V1_b/a_C"/>
</dbReference>
<dbReference type="eggNOG" id="COG0055">
    <property type="taxonomic scope" value="Bacteria"/>
</dbReference>
<evidence type="ECO:0000256" key="9">
    <source>
        <dbReference type="ARBA" id="ARBA00023136"/>
    </source>
</evidence>
<evidence type="ECO:0000256" key="12">
    <source>
        <dbReference type="HAMAP-Rule" id="MF_01347"/>
    </source>
</evidence>
<dbReference type="SUPFAM" id="SSF50615">
    <property type="entry name" value="N-terminal domain of alpha and beta subunits of F1 ATP synthase"/>
    <property type="match status" value="1"/>
</dbReference>
<dbReference type="InterPro" id="IPR050053">
    <property type="entry name" value="ATPase_alpha/beta_chains"/>
</dbReference>
<dbReference type="GO" id="GO:0045259">
    <property type="term" value="C:proton-transporting ATP synthase complex"/>
    <property type="evidence" value="ECO:0007669"/>
    <property type="project" value="UniProtKB-KW"/>
</dbReference>
<dbReference type="CDD" id="cd18115">
    <property type="entry name" value="ATP-synt_F1_beta_N"/>
    <property type="match status" value="1"/>
</dbReference>
<dbReference type="InterPro" id="IPR020003">
    <property type="entry name" value="ATPase_a/bsu_AS"/>
</dbReference>
<evidence type="ECO:0000256" key="10">
    <source>
        <dbReference type="ARBA" id="ARBA00023196"/>
    </source>
</evidence>
<name>G9ZST8_9LACO</name>
<evidence type="ECO:0000259" key="13">
    <source>
        <dbReference type="SMART" id="SM00382"/>
    </source>
</evidence>
<dbReference type="SUPFAM" id="SSF52540">
    <property type="entry name" value="P-loop containing nucleoside triphosphate hydrolases"/>
    <property type="match status" value="1"/>
</dbReference>
<dbReference type="Gene3D" id="2.40.10.170">
    <property type="match status" value="1"/>
</dbReference>
<evidence type="ECO:0000256" key="3">
    <source>
        <dbReference type="ARBA" id="ARBA00022448"/>
    </source>
</evidence>
<dbReference type="EC" id="7.1.2.2" evidence="12"/>
<protein>
    <recommendedName>
        <fullName evidence="12">ATP synthase subunit beta</fullName>
        <ecNumber evidence="12">7.1.2.2</ecNumber>
    </recommendedName>
    <alternativeName>
        <fullName evidence="12">ATP synthase F1 sector subunit beta</fullName>
    </alternativeName>
    <alternativeName>
        <fullName evidence="12">F-ATPase subunit beta</fullName>
    </alternativeName>
</protein>
<evidence type="ECO:0000256" key="11">
    <source>
        <dbReference type="ARBA" id="ARBA00023310"/>
    </source>
</evidence>
<evidence type="ECO:0000256" key="4">
    <source>
        <dbReference type="ARBA" id="ARBA00022475"/>
    </source>
</evidence>
<dbReference type="Gene3D" id="3.40.50.300">
    <property type="entry name" value="P-loop containing nucleotide triphosphate hydrolases"/>
    <property type="match status" value="1"/>
</dbReference>
<comment type="similarity">
    <text evidence="2 12">Belongs to the ATPase alpha/beta chains family.</text>
</comment>
<dbReference type="GO" id="GO:0046933">
    <property type="term" value="F:proton-transporting ATP synthase activity, rotational mechanism"/>
    <property type="evidence" value="ECO:0007669"/>
    <property type="project" value="UniProtKB-UniRule"/>
</dbReference>
<dbReference type="InterPro" id="IPR055190">
    <property type="entry name" value="ATP-synt_VA_C"/>
</dbReference>
<dbReference type="FunFam" id="1.10.1140.10:FF:000001">
    <property type="entry name" value="ATP synthase subunit beta"/>
    <property type="match status" value="1"/>
</dbReference>
<dbReference type="InterPro" id="IPR000194">
    <property type="entry name" value="ATPase_F1/V1/A1_a/bsu_nucl-bd"/>
</dbReference>
<dbReference type="InterPro" id="IPR036121">
    <property type="entry name" value="ATPase_F1/V1/A1_a/bsu_N_sf"/>
</dbReference>
<keyword evidence="3 12" id="KW-0813">Transport</keyword>
<feature type="binding site" evidence="12">
    <location>
        <begin position="159"/>
        <end position="166"/>
    </location>
    <ligand>
        <name>ATP</name>
        <dbReference type="ChEBI" id="CHEBI:30616"/>
    </ligand>
</feature>
<accession>G9ZST8</accession>
<sequence length="487" mass="52832">MEELTNMSTGKVIQVIGPVVDVEFSLDDKLPEINTALNIHVTDDQILVVEVALDLGDGVVRTIAMDGTDGLRRGMTVDNTEASISVPVGKDTLGRVFNVLGEPIDGGPEFGPDAERWPIHRDAPKYDELNPSTEILETGIKVIDLLEPYIRGGKVGLFGGAGVGKTVLIQELIHNIAQGHNGISVFAGVGERTREGNDMYFEMKGSGVLAQTAMVYGQMNEPPGARMRVALTGLTIAEYFRDEAGQDVLLFIDNIFRFTQAGSEVSALLGRIPSAVGYQPTLATEMGQLQERITSTKKGAITSIQAVYVPADDYTDPAPATTFAHLDATTNLERSLTQQGIYPAVDPLASTSSALAPEIVGQEHYDVATEVQHVLQRYRELQDIISILGMDELSDEEKTIVNRARRIQFFLSQSFSVAEQFTGLPGKYVPVSDTVKGFKEILEGKYDDIPEDAFRNCGPIEDVLANAKKMQGELHGDSSDEKQSAAN</sequence>
<evidence type="ECO:0000256" key="1">
    <source>
        <dbReference type="ARBA" id="ARBA00004170"/>
    </source>
</evidence>
<keyword evidence="9 12" id="KW-0472">Membrane</keyword>
<dbReference type="HAMAP" id="MF_01347">
    <property type="entry name" value="ATP_synth_beta_bact"/>
    <property type="match status" value="1"/>
</dbReference>
<dbReference type="CDD" id="cd18110">
    <property type="entry name" value="ATP-synt_F1_beta_C"/>
    <property type="match status" value="1"/>
</dbReference>
<feature type="domain" description="AAA+ ATPase" evidence="13">
    <location>
        <begin position="151"/>
        <end position="336"/>
    </location>
</feature>
<keyword evidence="15" id="KW-1185">Reference proteome</keyword>
<dbReference type="SUPFAM" id="SSF47917">
    <property type="entry name" value="C-terminal domain of alpha and beta subunits of F1 ATP synthase"/>
    <property type="match status" value="1"/>
</dbReference>
<dbReference type="PANTHER" id="PTHR15184:SF71">
    <property type="entry name" value="ATP SYNTHASE SUBUNIT BETA, MITOCHONDRIAL"/>
    <property type="match status" value="1"/>
</dbReference>
<dbReference type="SMART" id="SM00382">
    <property type="entry name" value="AAA"/>
    <property type="match status" value="1"/>
</dbReference>
<reference evidence="14 15" key="1">
    <citation type="submission" date="2011-09" db="EMBL/GenBank/DDBJ databases">
        <authorList>
            <person name="Weinstock G."/>
            <person name="Sodergren E."/>
            <person name="Clifton S."/>
            <person name="Fulton L."/>
            <person name="Fulton B."/>
            <person name="Courtney L."/>
            <person name="Fronick C."/>
            <person name="Harrison M."/>
            <person name="Strong C."/>
            <person name="Farmer C."/>
            <person name="Delahaunty K."/>
            <person name="Markovic C."/>
            <person name="Hall O."/>
            <person name="Minx P."/>
            <person name="Tomlinson C."/>
            <person name="Mitreva M."/>
            <person name="Hou S."/>
            <person name="Chen J."/>
            <person name="Wollam A."/>
            <person name="Pepin K.H."/>
            <person name="Johnson M."/>
            <person name="Bhonagiri V."/>
            <person name="Zhang X."/>
            <person name="Suruliraj S."/>
            <person name="Warren W."/>
            <person name="Chinwalla A."/>
            <person name="Mardis E.R."/>
            <person name="Wilson R.K."/>
        </authorList>
    </citation>
    <scope>NUCLEOTIDE SEQUENCE [LARGE SCALE GENOMIC DNA]</scope>
    <source>
        <strain evidence="14 15">F0439</strain>
    </source>
</reference>
<evidence type="ECO:0000313" key="15">
    <source>
        <dbReference type="Proteomes" id="UP000004625"/>
    </source>
</evidence>
<gene>
    <name evidence="12" type="primary">atpD</name>
    <name evidence="14" type="ORF">HMPREF9103_02852</name>
</gene>
<dbReference type="CDD" id="cd01133">
    <property type="entry name" value="F1-ATPase_beta_CD"/>
    <property type="match status" value="1"/>
</dbReference>
<dbReference type="InterPro" id="IPR027417">
    <property type="entry name" value="P-loop_NTPase"/>
</dbReference>
<dbReference type="GO" id="GO:0005524">
    <property type="term" value="F:ATP binding"/>
    <property type="evidence" value="ECO:0007669"/>
    <property type="project" value="UniProtKB-UniRule"/>
</dbReference>
<evidence type="ECO:0000256" key="2">
    <source>
        <dbReference type="ARBA" id="ARBA00008936"/>
    </source>
</evidence>
<dbReference type="InterPro" id="IPR005722">
    <property type="entry name" value="ATP_synth_F1_bsu"/>
</dbReference>
<keyword evidence="6 12" id="KW-0067">ATP-binding</keyword>
<dbReference type="Pfam" id="PF22919">
    <property type="entry name" value="ATP-synt_VA_C"/>
    <property type="match status" value="1"/>
</dbReference>
<keyword evidence="5 12" id="KW-0547">Nucleotide-binding</keyword>
<evidence type="ECO:0000256" key="6">
    <source>
        <dbReference type="ARBA" id="ARBA00022840"/>
    </source>
</evidence>
<evidence type="ECO:0000313" key="14">
    <source>
        <dbReference type="EMBL" id="EHL95655.1"/>
    </source>
</evidence>
<keyword evidence="8 12" id="KW-0406">Ion transport</keyword>
<organism evidence="14 15">
    <name type="scientific">Lentilactobacillus parafarraginis F0439</name>
    <dbReference type="NCBI Taxonomy" id="797515"/>
    <lineage>
        <taxon>Bacteria</taxon>
        <taxon>Bacillati</taxon>
        <taxon>Bacillota</taxon>
        <taxon>Bacilli</taxon>
        <taxon>Lactobacillales</taxon>
        <taxon>Lactobacillaceae</taxon>
        <taxon>Lentilactobacillus</taxon>
    </lineage>
</organism>
<comment type="function">
    <text evidence="12">Produces ATP from ADP in the presence of a proton gradient across the membrane. The catalytic sites are hosted primarily by the beta subunits.</text>
</comment>
<evidence type="ECO:0000256" key="7">
    <source>
        <dbReference type="ARBA" id="ARBA00022967"/>
    </source>
</evidence>
<evidence type="ECO:0000256" key="8">
    <source>
        <dbReference type="ARBA" id="ARBA00023065"/>
    </source>
</evidence>
<dbReference type="GO" id="GO:0005886">
    <property type="term" value="C:plasma membrane"/>
    <property type="evidence" value="ECO:0007669"/>
    <property type="project" value="UniProtKB-SubCell"/>
</dbReference>
<keyword evidence="11 12" id="KW-0066">ATP synthesis</keyword>
<dbReference type="InterPro" id="IPR003593">
    <property type="entry name" value="AAA+_ATPase"/>
</dbReference>
<dbReference type="PANTHER" id="PTHR15184">
    <property type="entry name" value="ATP SYNTHASE"/>
    <property type="match status" value="1"/>
</dbReference>
<evidence type="ECO:0000256" key="5">
    <source>
        <dbReference type="ARBA" id="ARBA00022741"/>
    </source>
</evidence>
<comment type="caution">
    <text evidence="14">The sequence shown here is derived from an EMBL/GenBank/DDBJ whole genome shotgun (WGS) entry which is preliminary data.</text>
</comment>
<keyword evidence="10 12" id="KW-0139">CF(1)</keyword>
<dbReference type="NCBIfam" id="TIGR01039">
    <property type="entry name" value="atpD"/>
    <property type="match status" value="1"/>
</dbReference>
<dbReference type="Gene3D" id="1.10.1140.10">
    <property type="entry name" value="Bovine Mitochondrial F1-atpase, Atp Synthase Beta Chain, Chain D, domain 3"/>
    <property type="match status" value="1"/>
</dbReference>
<keyword evidence="7 12" id="KW-1278">Translocase</keyword>
<dbReference type="PATRIC" id="fig|797515.3.peg.2599"/>
<dbReference type="Proteomes" id="UP000004625">
    <property type="component" value="Unassembled WGS sequence"/>
</dbReference>
<keyword evidence="12" id="KW-0375">Hydrogen ion transport</keyword>
<comment type="catalytic activity">
    <reaction evidence="12">
        <text>ATP + H2O + 4 H(+)(in) = ADP + phosphate + 5 H(+)(out)</text>
        <dbReference type="Rhea" id="RHEA:57720"/>
        <dbReference type="ChEBI" id="CHEBI:15377"/>
        <dbReference type="ChEBI" id="CHEBI:15378"/>
        <dbReference type="ChEBI" id="CHEBI:30616"/>
        <dbReference type="ChEBI" id="CHEBI:43474"/>
        <dbReference type="ChEBI" id="CHEBI:456216"/>
        <dbReference type="EC" id="7.1.2.2"/>
    </reaction>
</comment>
<comment type="subcellular location">
    <subcellularLocation>
        <location evidence="12">Cell membrane</location>
        <topology evidence="12">Peripheral membrane protein</topology>
    </subcellularLocation>
    <subcellularLocation>
        <location evidence="1">Membrane</location>
        <topology evidence="1">Peripheral membrane protein</topology>
    </subcellularLocation>
</comment>
<dbReference type="PROSITE" id="PS00152">
    <property type="entry name" value="ATPASE_ALPHA_BETA"/>
    <property type="match status" value="1"/>
</dbReference>
<dbReference type="Pfam" id="PF02874">
    <property type="entry name" value="ATP-synt_ab_N"/>
    <property type="match status" value="1"/>
</dbReference>
<dbReference type="HOGENOM" id="CLU_022398_0_2_9"/>